<evidence type="ECO:0000313" key="12">
    <source>
        <dbReference type="EMBL" id="NYD70871.1"/>
    </source>
</evidence>
<dbReference type="PANTHER" id="PTHR11059:SF0">
    <property type="entry name" value="DNA REPAIR PROTEIN RECN"/>
    <property type="match status" value="1"/>
</dbReference>
<evidence type="ECO:0000256" key="9">
    <source>
        <dbReference type="PIRNR" id="PIRNR003128"/>
    </source>
</evidence>
<evidence type="ECO:0000256" key="7">
    <source>
        <dbReference type="ARBA" id="ARBA00023204"/>
    </source>
</evidence>
<dbReference type="InterPro" id="IPR003395">
    <property type="entry name" value="RecF/RecN/SMC_N"/>
</dbReference>
<reference evidence="12 13" key="1">
    <citation type="submission" date="2020-07" db="EMBL/GenBank/DDBJ databases">
        <title>Sequencing the genomes of 1000 actinobacteria strains.</title>
        <authorList>
            <person name="Klenk H.-P."/>
        </authorList>
    </citation>
    <scope>NUCLEOTIDE SEQUENCE [LARGE SCALE GENOMIC DNA]</scope>
    <source>
        <strain evidence="12 13">DSM 26474</strain>
    </source>
</reference>
<accession>A0A852SPV2</accession>
<evidence type="ECO:0000256" key="8">
    <source>
        <dbReference type="ARBA" id="ARBA00033408"/>
    </source>
</evidence>
<dbReference type="Gene3D" id="3.40.50.300">
    <property type="entry name" value="P-loop containing nucleotide triphosphate hydrolases"/>
    <property type="match status" value="2"/>
</dbReference>
<keyword evidence="4" id="KW-0547">Nucleotide-binding</keyword>
<organism evidence="12 13">
    <name type="scientific">Herbiconiux flava</name>
    <dbReference type="NCBI Taxonomy" id="881268"/>
    <lineage>
        <taxon>Bacteria</taxon>
        <taxon>Bacillati</taxon>
        <taxon>Actinomycetota</taxon>
        <taxon>Actinomycetes</taxon>
        <taxon>Micrococcales</taxon>
        <taxon>Microbacteriaceae</taxon>
        <taxon>Herbiconiux</taxon>
    </lineage>
</organism>
<keyword evidence="6" id="KW-0067">ATP-binding</keyword>
<evidence type="ECO:0000256" key="3">
    <source>
        <dbReference type="ARBA" id="ARBA00021315"/>
    </source>
</evidence>
<evidence type="ECO:0000256" key="5">
    <source>
        <dbReference type="ARBA" id="ARBA00022763"/>
    </source>
</evidence>
<feature type="domain" description="RecF/RecN/SMC N-terminal" evidence="11">
    <location>
        <begin position="2"/>
        <end position="517"/>
    </location>
</feature>
<evidence type="ECO:0000313" key="13">
    <source>
        <dbReference type="Proteomes" id="UP000549913"/>
    </source>
</evidence>
<dbReference type="FunFam" id="3.40.50.300:FF:000356">
    <property type="entry name" value="DNA repair protein RecN"/>
    <property type="match status" value="1"/>
</dbReference>
<comment type="similarity">
    <text evidence="2 9">Belongs to the RecN family.</text>
</comment>
<comment type="caution">
    <text evidence="12">The sequence shown here is derived from an EMBL/GenBank/DDBJ whole genome shotgun (WGS) entry which is preliminary data.</text>
</comment>
<sequence length="571" mass="60105">MIEELSIRDLGVIGEAVLPLGRGFTAVTGETGAGKTMVVSALGLLLGQRADTGAVRSGAAQAWVEGRVLVDPESAVAERVREIGGDLDDGGPDGSEVILSRSVSAEGRGRTVVGGRSAPLSVLSEIGDALVVVHGQSDQLRLKSQAAQRGALDSFAGAALAARLSEYRSLHGSWQAHTAEIEALVTERTARIREADQLRTAIDEITAVAPQPGEDDELADVAARLTNLEDLRIASAEARETISSETGDHPDTVGLIDAALRSLERVAHHDQALAPIVEALVSASFLVSDISTQLASYAGTLETDEVGELDRVQERRADLTNLMRKYGPGLSDVIAYAESAEPRLLELDSDSDRIEQLTALVDDELAELERLADELSALRRAAGEELSAKVTAELGALAMPNARFVVDVQPREELGTTGRDLVQFLLRPHEGTEPRPLNKGASGGELSRVMLAIEVVLATADPVPTFVFDEVDAGVGGASAIEIGRRLAALAQTSQVIVVTHLAQVAAFATNHLRVEKNLDGPVTASNVVQLEGDERLAEMARLLSGLPDSESGLAHAAELLEIARSLAVAG</sequence>
<dbReference type="RefSeq" id="WP_179547923.1">
    <property type="nucleotide sequence ID" value="NZ_BSEW01000002.1"/>
</dbReference>
<dbReference type="GO" id="GO:0006310">
    <property type="term" value="P:DNA recombination"/>
    <property type="evidence" value="ECO:0007669"/>
    <property type="project" value="InterPro"/>
</dbReference>
<keyword evidence="13" id="KW-1185">Reference proteome</keyword>
<dbReference type="Proteomes" id="UP000549913">
    <property type="component" value="Unassembled WGS sequence"/>
</dbReference>
<dbReference type="CDD" id="cd03241">
    <property type="entry name" value="ABC_RecN"/>
    <property type="match status" value="1"/>
</dbReference>
<protein>
    <recommendedName>
        <fullName evidence="3 9">DNA repair protein RecN</fullName>
    </recommendedName>
    <alternativeName>
        <fullName evidence="8 9">Recombination protein N</fullName>
    </alternativeName>
</protein>
<dbReference type="EMBL" id="JACCBM010000001">
    <property type="protein sequence ID" value="NYD70871.1"/>
    <property type="molecule type" value="Genomic_DNA"/>
</dbReference>
<evidence type="ECO:0000256" key="1">
    <source>
        <dbReference type="ARBA" id="ARBA00003618"/>
    </source>
</evidence>
<dbReference type="GO" id="GO:0006281">
    <property type="term" value="P:DNA repair"/>
    <property type="evidence" value="ECO:0007669"/>
    <property type="project" value="UniProtKB-KW"/>
</dbReference>
<dbReference type="GO" id="GO:0043590">
    <property type="term" value="C:bacterial nucleoid"/>
    <property type="evidence" value="ECO:0007669"/>
    <property type="project" value="TreeGrafter"/>
</dbReference>
<feature type="coiled-coil region" evidence="10">
    <location>
        <begin position="354"/>
        <end position="385"/>
    </location>
</feature>
<evidence type="ECO:0000256" key="2">
    <source>
        <dbReference type="ARBA" id="ARBA00009441"/>
    </source>
</evidence>
<evidence type="ECO:0000256" key="4">
    <source>
        <dbReference type="ARBA" id="ARBA00022741"/>
    </source>
</evidence>
<dbReference type="GO" id="GO:0009432">
    <property type="term" value="P:SOS response"/>
    <property type="evidence" value="ECO:0007669"/>
    <property type="project" value="TreeGrafter"/>
</dbReference>
<keyword evidence="10" id="KW-0175">Coiled coil</keyword>
<dbReference type="SUPFAM" id="SSF52540">
    <property type="entry name" value="P-loop containing nucleoside triphosphate hydrolases"/>
    <property type="match status" value="1"/>
</dbReference>
<dbReference type="InterPro" id="IPR027417">
    <property type="entry name" value="P-loop_NTPase"/>
</dbReference>
<name>A0A852SPV2_9MICO</name>
<gene>
    <name evidence="12" type="ORF">BJ984_002029</name>
</gene>
<dbReference type="AlphaFoldDB" id="A0A852SPV2"/>
<dbReference type="PIRSF" id="PIRSF003128">
    <property type="entry name" value="RecN"/>
    <property type="match status" value="1"/>
</dbReference>
<keyword evidence="5 9" id="KW-0227">DNA damage</keyword>
<dbReference type="Pfam" id="PF02463">
    <property type="entry name" value="SMC_N"/>
    <property type="match status" value="1"/>
</dbReference>
<dbReference type="InterPro" id="IPR004604">
    <property type="entry name" value="DNA_recomb/repair_RecN"/>
</dbReference>
<dbReference type="PANTHER" id="PTHR11059">
    <property type="entry name" value="DNA REPAIR PROTEIN RECN"/>
    <property type="match status" value="1"/>
</dbReference>
<proteinExistence type="inferred from homology"/>
<evidence type="ECO:0000256" key="10">
    <source>
        <dbReference type="SAM" id="Coils"/>
    </source>
</evidence>
<evidence type="ECO:0000256" key="6">
    <source>
        <dbReference type="ARBA" id="ARBA00022840"/>
    </source>
</evidence>
<dbReference type="GO" id="GO:0005524">
    <property type="term" value="F:ATP binding"/>
    <property type="evidence" value="ECO:0007669"/>
    <property type="project" value="UniProtKB-KW"/>
</dbReference>
<evidence type="ECO:0000259" key="11">
    <source>
        <dbReference type="Pfam" id="PF02463"/>
    </source>
</evidence>
<keyword evidence="7 9" id="KW-0234">DNA repair</keyword>
<dbReference type="NCBIfam" id="TIGR00634">
    <property type="entry name" value="recN"/>
    <property type="match status" value="1"/>
</dbReference>
<comment type="function">
    <text evidence="1 9">May be involved in recombinational repair of damaged DNA.</text>
</comment>